<dbReference type="InterPro" id="IPR000917">
    <property type="entry name" value="Sulfatase_N"/>
</dbReference>
<dbReference type="Pfam" id="PF14707">
    <property type="entry name" value="Sulfatase_C"/>
    <property type="match status" value="1"/>
</dbReference>
<dbReference type="RefSeq" id="WP_046146676.1">
    <property type="nucleotide sequence ID" value="NZ_KQ033913.1"/>
</dbReference>
<dbReference type="PATRIC" id="fig|927665.4.peg.3042"/>
<dbReference type="PANTHER" id="PTHR42693:SF33">
    <property type="entry name" value="ARYLSULFATASE"/>
    <property type="match status" value="1"/>
</dbReference>
<dbReference type="InterPro" id="IPR017850">
    <property type="entry name" value="Alkaline_phosphatase_core_sf"/>
</dbReference>
<dbReference type="STRING" id="927665.HMPREF1535_02963"/>
<dbReference type="PANTHER" id="PTHR42693">
    <property type="entry name" value="ARYLSULFATASE FAMILY MEMBER"/>
    <property type="match status" value="1"/>
</dbReference>
<dbReference type="SUPFAM" id="SSF53649">
    <property type="entry name" value="Alkaline phosphatase-like"/>
    <property type="match status" value="1"/>
</dbReference>
<protein>
    <recommendedName>
        <fullName evidence="3">Sulfatase N-terminal domain-containing protein</fullName>
    </recommendedName>
</protein>
<gene>
    <name evidence="4" type="ORF">HMPREF1535_02963</name>
</gene>
<dbReference type="Gene3D" id="3.30.1120.10">
    <property type="match status" value="1"/>
</dbReference>
<evidence type="ECO:0000259" key="3">
    <source>
        <dbReference type="Pfam" id="PF00884"/>
    </source>
</evidence>
<accession>A0A0F5J7N7</accession>
<dbReference type="AlphaFoldDB" id="A0A0F5J7N7"/>
<evidence type="ECO:0000313" key="5">
    <source>
        <dbReference type="Proteomes" id="UP000033047"/>
    </source>
</evidence>
<organism evidence="4 5">
    <name type="scientific">Parabacteroides goldsteinii DSM 19448 = WAL 12034</name>
    <dbReference type="NCBI Taxonomy" id="927665"/>
    <lineage>
        <taxon>Bacteria</taxon>
        <taxon>Pseudomonadati</taxon>
        <taxon>Bacteroidota</taxon>
        <taxon>Bacteroidia</taxon>
        <taxon>Bacteroidales</taxon>
        <taxon>Tannerellaceae</taxon>
        <taxon>Parabacteroides</taxon>
    </lineage>
</organism>
<dbReference type="HOGENOM" id="CLU_006332_10_4_10"/>
<dbReference type="GO" id="GO:0004065">
    <property type="term" value="F:arylsulfatase activity"/>
    <property type="evidence" value="ECO:0007669"/>
    <property type="project" value="TreeGrafter"/>
</dbReference>
<dbReference type="InterPro" id="IPR050738">
    <property type="entry name" value="Sulfatase"/>
</dbReference>
<evidence type="ECO:0000313" key="4">
    <source>
        <dbReference type="EMBL" id="KKB53422.1"/>
    </source>
</evidence>
<dbReference type="Proteomes" id="UP000033047">
    <property type="component" value="Unassembled WGS sequence"/>
</dbReference>
<feature type="domain" description="Sulfatase N-terminal" evidence="3">
    <location>
        <begin position="29"/>
        <end position="325"/>
    </location>
</feature>
<evidence type="ECO:0000256" key="2">
    <source>
        <dbReference type="PIRSR" id="PIRSR600917-52"/>
    </source>
</evidence>
<dbReference type="Pfam" id="PF00884">
    <property type="entry name" value="Sulfatase"/>
    <property type="match status" value="1"/>
</dbReference>
<evidence type="ECO:0000256" key="1">
    <source>
        <dbReference type="ARBA" id="ARBA00008779"/>
    </source>
</evidence>
<dbReference type="Gene3D" id="3.40.720.10">
    <property type="entry name" value="Alkaline Phosphatase, subunit A"/>
    <property type="match status" value="1"/>
</dbReference>
<comment type="PTM">
    <text evidence="2">The conversion to 3-oxoalanine (also known as C-formylglycine, FGly), of a serine or cysteine residue in prokaryotes and of a cysteine residue in eukaryotes, is critical for catalytic activity.</text>
</comment>
<comment type="similarity">
    <text evidence="1">Belongs to the sulfatase family.</text>
</comment>
<comment type="caution">
    <text evidence="4">The sequence shown here is derived from an EMBL/GenBank/DDBJ whole genome shotgun (WGS) entry which is preliminary data.</text>
</comment>
<dbReference type="EMBL" id="AQHV01000014">
    <property type="protein sequence ID" value="KKB53422.1"/>
    <property type="molecule type" value="Genomic_DNA"/>
</dbReference>
<name>A0A0F5J7N7_9BACT</name>
<sequence length="446" mass="50066">MNNHIKISLALLSVPLCQAAAKENKNDRPNIVIIYCDDMGYGDIGVTGHPDIKTPNLDRMALDGMRFTNYYSASPASTASRYSLLTGRYPVRAGFRWVLSPDAERGIHPRELTIAELLKEQGYATAIYGKWHLGSTKKEYLPLQNGFDEYVGLPYSNDMIPPKYPDIALMCGNDTLRMNPDQSELTALYTEKAISFIKKHKKENFFVYVPYAMPHVPLYPGKAFIGKSKRGTYGDAVEEIDWGVGEILSALKKEGIDKNTIVWFMSDNGPWLPRNEEGGSAGIFRDGKGSTWEGGVRVPCFVSWPDHLNGQVNEEVITSMDVFATSVWMGGAAIPTDRVIDGKNIASYLGYENVAPKPETPYFYFGIDHQLMAVRKGQWKLHVKTYSQLGLDYFKGELPLLFNINTDPSEKYNLATKYPEVVKELTSLIEEKLEEVKTTGDFFSKN</sequence>
<reference evidence="4 5" key="1">
    <citation type="submission" date="2013-04" db="EMBL/GenBank/DDBJ databases">
        <title>The Genome Sequence of Parabacteroides goldsteinii DSM 19448.</title>
        <authorList>
            <consortium name="The Broad Institute Genomics Platform"/>
            <person name="Earl A."/>
            <person name="Ward D."/>
            <person name="Feldgarden M."/>
            <person name="Gevers D."/>
            <person name="Martens E."/>
            <person name="Sakamoto M."/>
            <person name="Benno Y."/>
            <person name="Song Y."/>
            <person name="Liu C."/>
            <person name="Lee J."/>
            <person name="Bolanos M."/>
            <person name="Vaisanen M.L."/>
            <person name="Finegold S.M."/>
            <person name="Walker B."/>
            <person name="Young S."/>
            <person name="Zeng Q."/>
            <person name="Gargeya S."/>
            <person name="Fitzgerald M."/>
            <person name="Haas B."/>
            <person name="Abouelleil A."/>
            <person name="Allen A.W."/>
            <person name="Alvarado L."/>
            <person name="Arachchi H.M."/>
            <person name="Berlin A.M."/>
            <person name="Chapman S.B."/>
            <person name="Gainer-Dewar J."/>
            <person name="Goldberg J."/>
            <person name="Griggs A."/>
            <person name="Gujja S."/>
            <person name="Hansen M."/>
            <person name="Howarth C."/>
            <person name="Imamovic A."/>
            <person name="Ireland A."/>
            <person name="Larimer J."/>
            <person name="McCowan C."/>
            <person name="Murphy C."/>
            <person name="Pearson M."/>
            <person name="Poon T.W."/>
            <person name="Priest M."/>
            <person name="Roberts A."/>
            <person name="Saif S."/>
            <person name="Shea T."/>
            <person name="Sisk P."/>
            <person name="Sykes S."/>
            <person name="Wortman J."/>
            <person name="Nusbaum C."/>
            <person name="Birren B."/>
        </authorList>
    </citation>
    <scope>NUCLEOTIDE SEQUENCE [LARGE SCALE GENOMIC DNA]</scope>
    <source>
        <strain evidence="4 5">DSM 19448</strain>
    </source>
</reference>
<proteinExistence type="inferred from homology"/>
<feature type="modified residue" description="3-oxoalanine (Ser)" evidence="2">
    <location>
        <position position="77"/>
    </location>
</feature>
<dbReference type="CDD" id="cd16026">
    <property type="entry name" value="GALNS_like"/>
    <property type="match status" value="1"/>
</dbReference>